<gene>
    <name evidence="1" type="ORF">JD81_02801</name>
</gene>
<dbReference type="Proteomes" id="UP000319728">
    <property type="component" value="Unassembled WGS sequence"/>
</dbReference>
<dbReference type="EMBL" id="VLLP01000001">
    <property type="protein sequence ID" value="TWJ29292.1"/>
    <property type="molecule type" value="Genomic_DNA"/>
</dbReference>
<reference evidence="1 2" key="1">
    <citation type="submission" date="2019-07" db="EMBL/GenBank/DDBJ databases">
        <title>R&amp;d 2014.</title>
        <authorList>
            <person name="Klenk H.-P."/>
        </authorList>
    </citation>
    <scope>NUCLEOTIDE SEQUENCE [LARGE SCALE GENOMIC DNA]</scope>
    <source>
        <strain evidence="1 2">DSM 43912</strain>
    </source>
</reference>
<evidence type="ECO:0000313" key="2">
    <source>
        <dbReference type="Proteomes" id="UP000319728"/>
    </source>
</evidence>
<accession>A0A562WGJ1</accession>
<dbReference type="RefSeq" id="WP_198501128.1">
    <property type="nucleotide sequence ID" value="NZ_AP023438.1"/>
</dbReference>
<proteinExistence type="predicted"/>
<keyword evidence="2" id="KW-1185">Reference proteome</keyword>
<sequence length="290" mass="31238">MSETTTATPPVARTTTGTPLVAEPVAGRRRLLRPVLEMLAAMVAGMLLLDPLWAVAADRLGRPDLLARPDVGMLVMALDMAIGMTVWMWHRGHPWSGVGEMVAAMVLPLPLLAVPWWAGLIDADVLTLGAHLLMVPATVVVVWHRRGEHVHAGAPTPAAGPLLRLLRHRWPTLLALLVTVDMVFAPVVPNPWFVLVLPAGYLVIGAYRRRLGDRRMLAVQVAGMLAWVGLAAAAATAAEPLATWLVAAGWLAHSAWDVVHHRLNRVVPRGYAEWCAVFDTGVGIAVLLAL</sequence>
<evidence type="ECO:0000313" key="1">
    <source>
        <dbReference type="EMBL" id="TWJ29292.1"/>
    </source>
</evidence>
<comment type="caution">
    <text evidence="1">The sequence shown here is derived from an EMBL/GenBank/DDBJ whole genome shotgun (WGS) entry which is preliminary data.</text>
</comment>
<organism evidence="1 2">
    <name type="scientific">Micromonospora sagamiensis</name>
    <dbReference type="NCBI Taxonomy" id="47875"/>
    <lineage>
        <taxon>Bacteria</taxon>
        <taxon>Bacillati</taxon>
        <taxon>Actinomycetota</taxon>
        <taxon>Actinomycetes</taxon>
        <taxon>Micromonosporales</taxon>
        <taxon>Micromonosporaceae</taxon>
        <taxon>Micromonospora</taxon>
    </lineage>
</organism>
<name>A0A562WGJ1_9ACTN</name>
<protein>
    <submittedName>
        <fullName evidence="1">Uncharacterized protein</fullName>
    </submittedName>
</protein>
<dbReference type="AlphaFoldDB" id="A0A562WGJ1"/>